<dbReference type="RefSeq" id="WP_011340507.1">
    <property type="nucleotide sequence ID" value="NC_007498.2"/>
</dbReference>
<proteinExistence type="predicted"/>
<name>Q3A6F3_SYNC1</name>
<protein>
    <recommendedName>
        <fullName evidence="1">DNA-directed DNA polymerase</fullName>
        <ecNumber evidence="1">2.7.7.7</ecNumber>
    </recommendedName>
</protein>
<dbReference type="Gene3D" id="3.30.70.370">
    <property type="match status" value="1"/>
</dbReference>
<dbReference type="SMART" id="SM00482">
    <property type="entry name" value="POLAc"/>
    <property type="match status" value="1"/>
</dbReference>
<dbReference type="GO" id="GO:0003677">
    <property type="term" value="F:DNA binding"/>
    <property type="evidence" value="ECO:0007669"/>
    <property type="project" value="InterPro"/>
</dbReference>
<evidence type="ECO:0000256" key="1">
    <source>
        <dbReference type="ARBA" id="ARBA00012417"/>
    </source>
</evidence>
<dbReference type="PRINTS" id="PR00868">
    <property type="entry name" value="DNAPOLI"/>
</dbReference>
<dbReference type="Pfam" id="PF00476">
    <property type="entry name" value="DNA_pol_A"/>
    <property type="match status" value="1"/>
</dbReference>
<dbReference type="Gene3D" id="1.10.150.20">
    <property type="entry name" value="5' to 3' exonuclease, C-terminal subdomain"/>
    <property type="match status" value="1"/>
</dbReference>
<dbReference type="InterPro" id="IPR002298">
    <property type="entry name" value="DNA_polymerase_A"/>
</dbReference>
<dbReference type="Proteomes" id="UP000002534">
    <property type="component" value="Chromosome"/>
</dbReference>
<dbReference type="InterPro" id="IPR043502">
    <property type="entry name" value="DNA/RNA_pol_sf"/>
</dbReference>
<evidence type="ECO:0000259" key="4">
    <source>
        <dbReference type="SMART" id="SM00482"/>
    </source>
</evidence>
<dbReference type="EMBL" id="CP000142">
    <property type="protein sequence ID" value="ABA88054.1"/>
    <property type="molecule type" value="Genomic_DNA"/>
</dbReference>
<dbReference type="GO" id="GO:0003887">
    <property type="term" value="F:DNA-directed DNA polymerase activity"/>
    <property type="evidence" value="ECO:0007669"/>
    <property type="project" value="UniProtKB-EC"/>
</dbReference>
<dbReference type="GO" id="GO:0006261">
    <property type="term" value="P:DNA-templated DNA replication"/>
    <property type="evidence" value="ECO:0007669"/>
    <property type="project" value="InterPro"/>
</dbReference>
<dbReference type="GO" id="GO:0006302">
    <property type="term" value="P:double-strand break repair"/>
    <property type="evidence" value="ECO:0007669"/>
    <property type="project" value="TreeGrafter"/>
</dbReference>
<dbReference type="InterPro" id="IPR001098">
    <property type="entry name" value="DNA-dir_DNA_pol_A_palm_dom"/>
</dbReference>
<dbReference type="SUPFAM" id="SSF53098">
    <property type="entry name" value="Ribonuclease H-like"/>
    <property type="match status" value="1"/>
</dbReference>
<reference evidence="5 6" key="2">
    <citation type="journal article" date="2012" name="BMC Genomics">
        <title>The genome of Pelobacter carbinolicus reveals surprising metabolic capabilities and physiological features.</title>
        <authorList>
            <person name="Aklujkar M."/>
            <person name="Haveman S.A."/>
            <person name="Didonato R.Jr."/>
            <person name="Chertkov O."/>
            <person name="Han C.S."/>
            <person name="Land M.L."/>
            <person name="Brown P."/>
            <person name="Lovley D.R."/>
        </authorList>
    </citation>
    <scope>NUCLEOTIDE SEQUENCE [LARGE SCALE GENOMIC DNA]</scope>
    <source>
        <strain evidence="6">DSM 2380 / NBRC 103641 / GraBd1</strain>
    </source>
</reference>
<dbReference type="SUPFAM" id="SSF56672">
    <property type="entry name" value="DNA/RNA polymerases"/>
    <property type="match status" value="1"/>
</dbReference>
<evidence type="ECO:0000313" key="5">
    <source>
        <dbReference type="EMBL" id="ABA88054.1"/>
    </source>
</evidence>
<sequence length="593" mass="66257">MILCGKPFEKVILLDSEFSQPPGERPTPHCLVAKELFSGKTVRVWIEKGEQPLAAPFPTDKNTLFVAYLASAEMTCFQALGWKLPAYVIDLYAEFCLLTNGFFLPRGKGLLGALAYFGEEILDAVEKKDMRELAQRGGPYTEDEKTDLLDYCQRDVLALERLWKHMVPHLDGDRSLLRGEYMKAVAKIEMTGIPIDTLALADLRENWEVIKTSLIEELGAPYGVYKNGKFKTDLFVQYLKNKGIPWPLTPTRKPKTDADTFKEMAKCYPELKPLKELQQLLGKLKLNKLQVGTDGRNRYLSGVFGSKTGRNQPSNSKCIFGLPSWMRKLVRPGPGNGLAYLDYEQQEFGIAGALSGDEAMRQAYISGDPYLAFAIQAGAAPRGATKESHGDIRSRFKATALGVQYGMGQDRLAMNLNISKGEAKALLDLHRKTYARFWQWQQDIENKALIEGSIGGVLGWKMRITSKTKDRTLANFPMQANGAEMLRLAVCLCAERNIKIVAMVHDALVIEAPIAGLEAAKSIAIQAMKEASEIILAGFSLRIEAESIIYPDRFPAKDSSQLWERVWKIIDRAKKRKKTELTADNQEGKDNGC</sequence>
<gene>
    <name evidence="5" type="ordered locus">Pcar_0797</name>
</gene>
<dbReference type="EC" id="2.7.7.7" evidence="1"/>
<dbReference type="KEGG" id="pca:Pcar_0797"/>
<accession>Q3A6F3</accession>
<organism evidence="5 6">
    <name type="scientific">Syntrophotalea carbinolica (strain DSM 2380 / NBRC 103641 / GraBd1)</name>
    <name type="common">Pelobacter carbinolicus</name>
    <dbReference type="NCBI Taxonomy" id="338963"/>
    <lineage>
        <taxon>Bacteria</taxon>
        <taxon>Pseudomonadati</taxon>
        <taxon>Thermodesulfobacteriota</taxon>
        <taxon>Desulfuromonadia</taxon>
        <taxon>Desulfuromonadales</taxon>
        <taxon>Syntrophotaleaceae</taxon>
        <taxon>Syntrophotalea</taxon>
    </lineage>
</organism>
<evidence type="ECO:0000256" key="2">
    <source>
        <dbReference type="ARBA" id="ARBA00022705"/>
    </source>
</evidence>
<dbReference type="PANTHER" id="PTHR10133:SF27">
    <property type="entry name" value="DNA POLYMERASE NU"/>
    <property type="match status" value="1"/>
</dbReference>
<dbReference type="InterPro" id="IPR012337">
    <property type="entry name" value="RNaseH-like_sf"/>
</dbReference>
<dbReference type="HOGENOM" id="CLU_462256_0_0_7"/>
<evidence type="ECO:0000313" key="6">
    <source>
        <dbReference type="Proteomes" id="UP000002534"/>
    </source>
</evidence>
<keyword evidence="2" id="KW-0235">DNA replication</keyword>
<evidence type="ECO:0000256" key="3">
    <source>
        <dbReference type="ARBA" id="ARBA00049244"/>
    </source>
</evidence>
<dbReference type="OrthoDB" id="237796at2"/>
<dbReference type="AlphaFoldDB" id="Q3A6F3"/>
<keyword evidence="6" id="KW-1185">Reference proteome</keyword>
<feature type="domain" description="DNA-directed DNA polymerase family A palm" evidence="4">
    <location>
        <begin position="323"/>
        <end position="516"/>
    </location>
</feature>
<reference evidence="6" key="1">
    <citation type="submission" date="2005-10" db="EMBL/GenBank/DDBJ databases">
        <title>Complete sequence of Pelobacter carbinolicus DSM 2380.</title>
        <authorList>
            <person name="Copeland A."/>
            <person name="Lucas S."/>
            <person name="Lapidus A."/>
            <person name="Barry K."/>
            <person name="Detter J.C."/>
            <person name="Glavina T."/>
            <person name="Hammon N."/>
            <person name="Israni S."/>
            <person name="Pitluck S."/>
            <person name="Chertkov O."/>
            <person name="Schmutz J."/>
            <person name="Larimer F."/>
            <person name="Land M."/>
            <person name="Kyrpides N."/>
            <person name="Ivanova N."/>
            <person name="Richardson P."/>
        </authorList>
    </citation>
    <scope>NUCLEOTIDE SEQUENCE [LARGE SCALE GENOMIC DNA]</scope>
    <source>
        <strain evidence="6">DSM 2380 / NBRC 103641 / GraBd1</strain>
    </source>
</reference>
<dbReference type="eggNOG" id="COG0749">
    <property type="taxonomic scope" value="Bacteria"/>
</dbReference>
<dbReference type="PANTHER" id="PTHR10133">
    <property type="entry name" value="DNA POLYMERASE I"/>
    <property type="match status" value="1"/>
</dbReference>
<dbReference type="STRING" id="338963.Pcar_0797"/>
<comment type="catalytic activity">
    <reaction evidence="3">
        <text>DNA(n) + a 2'-deoxyribonucleoside 5'-triphosphate = DNA(n+1) + diphosphate</text>
        <dbReference type="Rhea" id="RHEA:22508"/>
        <dbReference type="Rhea" id="RHEA-COMP:17339"/>
        <dbReference type="Rhea" id="RHEA-COMP:17340"/>
        <dbReference type="ChEBI" id="CHEBI:33019"/>
        <dbReference type="ChEBI" id="CHEBI:61560"/>
        <dbReference type="ChEBI" id="CHEBI:173112"/>
        <dbReference type="EC" id="2.7.7.7"/>
    </reaction>
</comment>